<evidence type="ECO:0000256" key="5">
    <source>
        <dbReference type="ARBA" id="ARBA00012964"/>
    </source>
</evidence>
<organism evidence="9 10">
    <name type="scientific">Candidatus Nealsonbacteria bacterium CG_4_9_14_0_8_um_filter_35_12</name>
    <dbReference type="NCBI Taxonomy" id="1974692"/>
    <lineage>
        <taxon>Bacteria</taxon>
        <taxon>Candidatus Nealsoniibacteriota</taxon>
    </lineage>
</organism>
<evidence type="ECO:0000313" key="10">
    <source>
        <dbReference type="Proteomes" id="UP000228875"/>
    </source>
</evidence>
<dbReference type="InterPro" id="IPR003607">
    <property type="entry name" value="HD/PDEase_dom"/>
</dbReference>
<keyword evidence="7" id="KW-0378">Hydrolase</keyword>
<dbReference type="SMART" id="SM00471">
    <property type="entry name" value="HDc"/>
    <property type="match status" value="2"/>
</dbReference>
<dbReference type="PANTHER" id="PTHR11845:SF13">
    <property type="entry name" value="5'-DEOXYNUCLEOTIDASE HDDC2"/>
    <property type="match status" value="1"/>
</dbReference>
<comment type="catalytic activity">
    <reaction evidence="1">
        <text>a 2'-deoxyribonucleoside 5'-phosphate + H2O = a 2'-deoxyribonucleoside + phosphate</text>
        <dbReference type="Rhea" id="RHEA:36167"/>
        <dbReference type="ChEBI" id="CHEBI:15377"/>
        <dbReference type="ChEBI" id="CHEBI:18274"/>
        <dbReference type="ChEBI" id="CHEBI:43474"/>
        <dbReference type="ChEBI" id="CHEBI:65317"/>
        <dbReference type="EC" id="3.1.3.89"/>
    </reaction>
</comment>
<dbReference type="AlphaFoldDB" id="A0A2M8DMC3"/>
<evidence type="ECO:0000256" key="2">
    <source>
        <dbReference type="ARBA" id="ARBA00001936"/>
    </source>
</evidence>
<protein>
    <recommendedName>
        <fullName evidence="5">5'-deoxynucleotidase</fullName>
        <ecNumber evidence="5">3.1.3.89</ecNumber>
    </recommendedName>
</protein>
<evidence type="ECO:0000256" key="7">
    <source>
        <dbReference type="ARBA" id="ARBA00022801"/>
    </source>
</evidence>
<keyword evidence="6" id="KW-0479">Metal-binding</keyword>
<feature type="domain" description="HD/PDEase" evidence="8">
    <location>
        <begin position="231"/>
        <end position="374"/>
    </location>
</feature>
<evidence type="ECO:0000259" key="8">
    <source>
        <dbReference type="SMART" id="SM00471"/>
    </source>
</evidence>
<dbReference type="Pfam" id="PF13023">
    <property type="entry name" value="HD_3"/>
    <property type="match status" value="2"/>
</dbReference>
<dbReference type="Gene3D" id="1.10.3210.10">
    <property type="entry name" value="Hypothetical protein af1432"/>
    <property type="match status" value="2"/>
</dbReference>
<dbReference type="InterPro" id="IPR039356">
    <property type="entry name" value="YfbR/HDDC2"/>
</dbReference>
<name>A0A2M8DMC3_9BACT</name>
<comment type="cofactor">
    <cofactor evidence="2">
        <name>Mn(2+)</name>
        <dbReference type="ChEBI" id="CHEBI:29035"/>
    </cofactor>
</comment>
<accession>A0A2M8DMC3</accession>
<comment type="cofactor">
    <cofactor evidence="3">
        <name>Co(2+)</name>
        <dbReference type="ChEBI" id="CHEBI:48828"/>
    </cofactor>
</comment>
<reference evidence="10" key="1">
    <citation type="submission" date="2017-09" db="EMBL/GenBank/DDBJ databases">
        <title>Depth-based differentiation of microbial function through sediment-hosted aquifers and enrichment of novel symbionts in the deep terrestrial subsurface.</title>
        <authorList>
            <person name="Probst A.J."/>
            <person name="Ladd B."/>
            <person name="Jarett J.K."/>
            <person name="Geller-Mcgrath D.E."/>
            <person name="Sieber C.M.K."/>
            <person name="Emerson J.B."/>
            <person name="Anantharaman K."/>
            <person name="Thomas B.C."/>
            <person name="Malmstrom R."/>
            <person name="Stieglmeier M."/>
            <person name="Klingl A."/>
            <person name="Woyke T."/>
            <person name="Ryan C.M."/>
            <person name="Banfield J.F."/>
        </authorList>
    </citation>
    <scope>NUCLEOTIDE SEQUENCE [LARGE SCALE GENOMIC DNA]</scope>
</reference>
<dbReference type="GO" id="GO:0005737">
    <property type="term" value="C:cytoplasm"/>
    <property type="evidence" value="ECO:0007669"/>
    <property type="project" value="TreeGrafter"/>
</dbReference>
<proteinExistence type="predicted"/>
<evidence type="ECO:0000313" key="9">
    <source>
        <dbReference type="EMBL" id="PJB99291.1"/>
    </source>
</evidence>
<dbReference type="Proteomes" id="UP000228875">
    <property type="component" value="Unassembled WGS sequence"/>
</dbReference>
<dbReference type="SUPFAM" id="SSF109604">
    <property type="entry name" value="HD-domain/PDEase-like"/>
    <property type="match status" value="2"/>
</dbReference>
<dbReference type="EMBL" id="PFTB01000056">
    <property type="protein sequence ID" value="PJB99291.1"/>
    <property type="molecule type" value="Genomic_DNA"/>
</dbReference>
<dbReference type="PANTHER" id="PTHR11845">
    <property type="entry name" value="5'-DEOXYNUCLEOTIDASE HDDC2"/>
    <property type="match status" value="1"/>
</dbReference>
<dbReference type="InterPro" id="IPR006674">
    <property type="entry name" value="HD_domain"/>
</dbReference>
<dbReference type="GO" id="GO:0046872">
    <property type="term" value="F:metal ion binding"/>
    <property type="evidence" value="ECO:0007669"/>
    <property type="project" value="UniProtKB-KW"/>
</dbReference>
<evidence type="ECO:0000256" key="1">
    <source>
        <dbReference type="ARBA" id="ARBA00001638"/>
    </source>
</evidence>
<sequence length="427" mass="50457">MPRTGWVLREVKNPETVAEHTFRLAIISWLSAEKRNFNVKRAILIALFHDLCEVFAGDITPFLYYPKLPKSKSERRRILMKWARLSQKDKEKIGKTKFKKEKDGCLKLIKFLNPRLAKELFSSWINYEKGSSREGKFVNQLNRIETLIQSIEYFGIKDEVAGTNWWEWTEEIVEDSLLLKFLEVIQEKFYGGVIGSAKEKKELKNILGFLLEIGRLKKMPRTLWVSLGVKNPETVAGHLFTTALMTWVFGIGRKEIDLKRSLKMALCHEMPSVYTGDFITPFSKILPKDEKERRKIFEKWPRLPKKGKEKIFFEDYQKERKALEKLTQKLEPTLKKEIVELWDEYKTNLTPEARFVNQINVLAVLLQALLYQRKDKNLPIGWIWEWAFEKCECPIILKFLEELKEKFYKKSLIQKAFFKVFGLKYAP</sequence>
<evidence type="ECO:0000256" key="4">
    <source>
        <dbReference type="ARBA" id="ARBA00011738"/>
    </source>
</evidence>
<evidence type="ECO:0000256" key="6">
    <source>
        <dbReference type="ARBA" id="ARBA00022723"/>
    </source>
</evidence>
<dbReference type="GO" id="GO:0002953">
    <property type="term" value="F:5'-deoxynucleotidase activity"/>
    <property type="evidence" value="ECO:0007669"/>
    <property type="project" value="UniProtKB-EC"/>
</dbReference>
<dbReference type="EC" id="3.1.3.89" evidence="5"/>
<evidence type="ECO:0000256" key="3">
    <source>
        <dbReference type="ARBA" id="ARBA00001941"/>
    </source>
</evidence>
<comment type="subunit">
    <text evidence="4">Homodimer.</text>
</comment>
<feature type="domain" description="HD/PDEase" evidence="8">
    <location>
        <begin position="13"/>
        <end position="156"/>
    </location>
</feature>
<gene>
    <name evidence="9" type="ORF">CO077_02480</name>
</gene>
<comment type="caution">
    <text evidence="9">The sequence shown here is derived from an EMBL/GenBank/DDBJ whole genome shotgun (WGS) entry which is preliminary data.</text>
</comment>